<comment type="caution">
    <text evidence="1">The sequence shown here is derived from an EMBL/GenBank/DDBJ whole genome shotgun (WGS) entry which is preliminary data.</text>
</comment>
<dbReference type="AlphaFoldDB" id="A0A7D9LYU7"/>
<dbReference type="EMBL" id="CACRXK020027556">
    <property type="protein sequence ID" value="CAB4040971.1"/>
    <property type="molecule type" value="Genomic_DNA"/>
</dbReference>
<evidence type="ECO:0000313" key="2">
    <source>
        <dbReference type="Proteomes" id="UP001152795"/>
    </source>
</evidence>
<accession>A0A7D9LYU7</accession>
<evidence type="ECO:0000313" key="1">
    <source>
        <dbReference type="EMBL" id="CAB4040971.1"/>
    </source>
</evidence>
<protein>
    <submittedName>
        <fullName evidence="1">Uncharacterized protein</fullName>
    </submittedName>
</protein>
<gene>
    <name evidence="1" type="ORF">PACLA_8A063470</name>
</gene>
<sequence>MNVIDANASPHCWDILLNEFCEKRLPVVTRLCDTRWSAHSVATSASKKGYKNIRAALASILNDADEEPATKQEANGLQKKMDQLENCILLGL</sequence>
<reference evidence="1" key="1">
    <citation type="submission" date="2020-04" db="EMBL/GenBank/DDBJ databases">
        <authorList>
            <person name="Alioto T."/>
            <person name="Alioto T."/>
            <person name="Gomez Garrido J."/>
        </authorList>
    </citation>
    <scope>NUCLEOTIDE SEQUENCE</scope>
    <source>
        <strain evidence="1">A484AB</strain>
    </source>
</reference>
<name>A0A7D9LYU7_PARCT</name>
<keyword evidence="2" id="KW-1185">Reference proteome</keyword>
<proteinExistence type="predicted"/>
<organism evidence="1 2">
    <name type="scientific">Paramuricea clavata</name>
    <name type="common">Red gorgonian</name>
    <name type="synonym">Violescent sea-whip</name>
    <dbReference type="NCBI Taxonomy" id="317549"/>
    <lineage>
        <taxon>Eukaryota</taxon>
        <taxon>Metazoa</taxon>
        <taxon>Cnidaria</taxon>
        <taxon>Anthozoa</taxon>
        <taxon>Octocorallia</taxon>
        <taxon>Malacalcyonacea</taxon>
        <taxon>Plexauridae</taxon>
        <taxon>Paramuricea</taxon>
    </lineage>
</organism>
<dbReference type="Proteomes" id="UP001152795">
    <property type="component" value="Unassembled WGS sequence"/>
</dbReference>